<dbReference type="GO" id="GO:0097367">
    <property type="term" value="F:carbohydrate derivative binding"/>
    <property type="evidence" value="ECO:0007669"/>
    <property type="project" value="InterPro"/>
</dbReference>
<dbReference type="SUPFAM" id="SSF53697">
    <property type="entry name" value="SIS domain"/>
    <property type="match status" value="1"/>
</dbReference>
<evidence type="ECO:0000313" key="4">
    <source>
        <dbReference type="Proteomes" id="UP000317557"/>
    </source>
</evidence>
<dbReference type="InterPro" id="IPR035466">
    <property type="entry name" value="GlmS/AgaS_SIS"/>
</dbReference>
<dbReference type="PANTHER" id="PTHR10937:SF4">
    <property type="entry name" value="GLUCOSAMINE-6-PHOSPHATE DEAMINASE"/>
    <property type="match status" value="1"/>
</dbReference>
<accession>A0A521BTK5</accession>
<keyword evidence="3" id="KW-0413">Isomerase</keyword>
<feature type="domain" description="SIS" evidence="2">
    <location>
        <begin position="46"/>
        <end position="208"/>
    </location>
</feature>
<dbReference type="EMBL" id="FXTP01000003">
    <property type="protein sequence ID" value="SMO50483.1"/>
    <property type="molecule type" value="Genomic_DNA"/>
</dbReference>
<keyword evidence="4" id="KW-1185">Reference proteome</keyword>
<sequence length="383" mass="42252">MQLTSNKNSSCDDTFTCKEILGQPELWQKTYTQLLKKSSEIKDFFDAQNIHPGNEINIILTGAGTSAYIGEITRYAFLKAGFHRTQAIPTTDLVTHYEDLLDTETPLLLISFGRSGNSPESVAALNLANEHCKKVSHLIITCNPSGKLSQKADPSNSCIFTLPPEAEDKGLAMTGSFSSMVLATTLIADLPNIQEHQASVDTLVALGNEVIDNYKDELQYIANKDFTRVIFLGDGPNLGCARESHLKVQELSDGICIGKFDSFLGFRHGPKAVVDEHSLIVYLLSNNEHVSRYQFDLIEQIADQKLGLHHIAIGNKIRDKKLVDTFIHLPESSSCPEHFLPIPYVLVAQMLGFYKSEALALDPDNPSKNGAISRVVKGVTIYE</sequence>
<dbReference type="Proteomes" id="UP000317557">
    <property type="component" value="Unassembled WGS sequence"/>
</dbReference>
<organism evidence="3 4">
    <name type="scientific">Gracilimonas mengyeensis</name>
    <dbReference type="NCBI Taxonomy" id="1302730"/>
    <lineage>
        <taxon>Bacteria</taxon>
        <taxon>Pseudomonadati</taxon>
        <taxon>Balneolota</taxon>
        <taxon>Balneolia</taxon>
        <taxon>Balneolales</taxon>
        <taxon>Balneolaceae</taxon>
        <taxon>Gracilimonas</taxon>
    </lineage>
</organism>
<gene>
    <name evidence="3" type="ORF">SAMN06265219_10377</name>
</gene>
<protein>
    <submittedName>
        <fullName evidence="3">Galactosamine 6-phosphate isomerase AgaS</fullName>
    </submittedName>
</protein>
<dbReference type="OrthoDB" id="9779207at2"/>
<dbReference type="PROSITE" id="PS51464">
    <property type="entry name" value="SIS"/>
    <property type="match status" value="2"/>
</dbReference>
<evidence type="ECO:0000313" key="3">
    <source>
        <dbReference type="EMBL" id="SMO50483.1"/>
    </source>
</evidence>
<dbReference type="InterPro" id="IPR001347">
    <property type="entry name" value="SIS_dom"/>
</dbReference>
<evidence type="ECO:0000256" key="1">
    <source>
        <dbReference type="ARBA" id="ARBA00022737"/>
    </source>
</evidence>
<dbReference type="CDD" id="cd05008">
    <property type="entry name" value="SIS_GlmS_GlmD_1"/>
    <property type="match status" value="1"/>
</dbReference>
<dbReference type="Pfam" id="PF01380">
    <property type="entry name" value="SIS"/>
    <property type="match status" value="1"/>
</dbReference>
<dbReference type="AlphaFoldDB" id="A0A521BTK5"/>
<proteinExistence type="predicted"/>
<reference evidence="3 4" key="1">
    <citation type="submission" date="2017-05" db="EMBL/GenBank/DDBJ databases">
        <authorList>
            <person name="Varghese N."/>
            <person name="Submissions S."/>
        </authorList>
    </citation>
    <scope>NUCLEOTIDE SEQUENCE [LARGE SCALE GENOMIC DNA]</scope>
    <source>
        <strain evidence="3 4">DSM 21985</strain>
    </source>
</reference>
<dbReference type="InterPro" id="IPR046348">
    <property type="entry name" value="SIS_dom_sf"/>
</dbReference>
<feature type="domain" description="SIS" evidence="2">
    <location>
        <begin position="210"/>
        <end position="366"/>
    </location>
</feature>
<dbReference type="Gene3D" id="3.40.50.10490">
    <property type="entry name" value="Glucose-6-phosphate isomerase like protein, domain 1"/>
    <property type="match status" value="2"/>
</dbReference>
<dbReference type="GO" id="GO:0016853">
    <property type="term" value="F:isomerase activity"/>
    <property type="evidence" value="ECO:0007669"/>
    <property type="project" value="UniProtKB-KW"/>
</dbReference>
<dbReference type="RefSeq" id="WP_142453506.1">
    <property type="nucleotide sequence ID" value="NZ_FXTP01000003.1"/>
</dbReference>
<dbReference type="PANTHER" id="PTHR10937">
    <property type="entry name" value="GLUCOSAMINE--FRUCTOSE-6-PHOSPHATE AMINOTRANSFERASE, ISOMERIZING"/>
    <property type="match status" value="1"/>
</dbReference>
<keyword evidence="1" id="KW-0677">Repeat</keyword>
<dbReference type="GO" id="GO:1901135">
    <property type="term" value="P:carbohydrate derivative metabolic process"/>
    <property type="evidence" value="ECO:0007669"/>
    <property type="project" value="InterPro"/>
</dbReference>
<name>A0A521BTK5_9BACT</name>
<evidence type="ECO:0000259" key="2">
    <source>
        <dbReference type="PROSITE" id="PS51464"/>
    </source>
</evidence>